<comment type="caution">
    <text evidence="1">The sequence shown here is derived from an EMBL/GenBank/DDBJ whole genome shotgun (WGS) entry which is preliminary data.</text>
</comment>
<protein>
    <submittedName>
        <fullName evidence="1">Ubiquitinyl hydrolase 1 protein</fullName>
        <ecNumber evidence="1">3.4.19.12</ecNumber>
    </submittedName>
</protein>
<dbReference type="EMBL" id="CM037026">
    <property type="protein sequence ID" value="KAH7659130.1"/>
    <property type="molecule type" value="Genomic_DNA"/>
</dbReference>
<name>A0ACB7UFZ7_DIOAL</name>
<dbReference type="Proteomes" id="UP000827976">
    <property type="component" value="Chromosome 16"/>
</dbReference>
<accession>A0ACB7UFZ7</accession>
<evidence type="ECO:0000313" key="1">
    <source>
        <dbReference type="EMBL" id="KAH7659130.1"/>
    </source>
</evidence>
<evidence type="ECO:0000313" key="2">
    <source>
        <dbReference type="Proteomes" id="UP000827976"/>
    </source>
</evidence>
<organism evidence="1 2">
    <name type="scientific">Dioscorea alata</name>
    <name type="common">Purple yam</name>
    <dbReference type="NCBI Taxonomy" id="55571"/>
    <lineage>
        <taxon>Eukaryota</taxon>
        <taxon>Viridiplantae</taxon>
        <taxon>Streptophyta</taxon>
        <taxon>Embryophyta</taxon>
        <taxon>Tracheophyta</taxon>
        <taxon>Spermatophyta</taxon>
        <taxon>Magnoliopsida</taxon>
        <taxon>Liliopsida</taxon>
        <taxon>Dioscoreales</taxon>
        <taxon>Dioscoreaceae</taxon>
        <taxon>Dioscorea</taxon>
    </lineage>
</organism>
<gene>
    <name evidence="1" type="ORF">IHE45_16G011400</name>
</gene>
<dbReference type="EC" id="3.4.19.12" evidence="1"/>
<proteinExistence type="predicted"/>
<keyword evidence="2" id="KW-1185">Reference proteome</keyword>
<reference evidence="2" key="1">
    <citation type="journal article" date="2022" name="Nat. Commun.">
        <title>Chromosome evolution and the genetic basis of agronomically important traits in greater yam.</title>
        <authorList>
            <person name="Bredeson J.V."/>
            <person name="Lyons J.B."/>
            <person name="Oniyinde I.O."/>
            <person name="Okereke N.R."/>
            <person name="Kolade O."/>
            <person name="Nnabue I."/>
            <person name="Nwadili C.O."/>
            <person name="Hribova E."/>
            <person name="Parker M."/>
            <person name="Nwogha J."/>
            <person name="Shu S."/>
            <person name="Carlson J."/>
            <person name="Kariba R."/>
            <person name="Muthemba S."/>
            <person name="Knop K."/>
            <person name="Barton G.J."/>
            <person name="Sherwood A.V."/>
            <person name="Lopez-Montes A."/>
            <person name="Asiedu R."/>
            <person name="Jamnadass R."/>
            <person name="Muchugi A."/>
            <person name="Goodstein D."/>
            <person name="Egesi C.N."/>
            <person name="Featherston J."/>
            <person name="Asfaw A."/>
            <person name="Simpson G.G."/>
            <person name="Dolezel J."/>
            <person name="Hendre P.S."/>
            <person name="Van Deynze A."/>
            <person name="Kumar P.L."/>
            <person name="Obidiegwu J.E."/>
            <person name="Bhattacharjee R."/>
            <person name="Rokhsar D.S."/>
        </authorList>
    </citation>
    <scope>NUCLEOTIDE SEQUENCE [LARGE SCALE GENOMIC DNA]</scope>
    <source>
        <strain evidence="2">cv. TDa95/00328</strain>
    </source>
</reference>
<sequence>MESDQIGAGLSNLGNTCFINAVLQCITHTVPLVEKLRSVNHPPCSAEDEFCALCALRDHVERSIAMSGHIIVPEQFPSNLSKISSDFVLGSQGDSHEFLRCLLDSVDNCCLDPKSKGRPSLEEDSLVKQVFGGCLKSQLKCSECNHHSDTFEPLLDLSLEINNADSVTEALESFFRVEKIDDEETKFTCGGCNHQVTVEKQLMLDQAPEVVSLHLKRFENNGLCIEKITKPVKFELELDLKPFVSSTNAEGQFTYDLYAVVVHVGDGCMAHYYTFIRSSPSAWHWMNDSKVMGVSESLVLDEPAYLLFYKKQGSSPWFSSFMEAQKLFKCNSPDHTSPTSVFDFADRNPAPVWEGVSNGSSLNDPLDKNEESILFTYSRRSSITVNSETTVDPSQTLREGKLISNASSGDESPTCLSRTRPPRRPRQDDSSVEIIFQDEPLADEGNACQIPQTHIGDKGLKEASTPNNKALNNIAVDESFRRLVRGMPSARRAGLLSCLPPHQPQSGSYLMEGPRPLDRKRRKCFTA</sequence>
<keyword evidence="1" id="KW-0378">Hydrolase</keyword>